<dbReference type="GeneID" id="33355918"/>
<geneLocation type="chloroplast" evidence="1"/>
<reference evidence="1" key="1">
    <citation type="journal article" date="2017" name="J. Phycol.">
        <title>Analysis of chloroplast genomes and a supermatrix inform reclassification of the Rhodomelaceae (Rhodophyta).</title>
        <authorList>
            <person name="Diaz-Tapia P."/>
            <person name="Maggs C.A."/>
            <person name="West J.A."/>
            <person name="Verbruggen H."/>
        </authorList>
    </citation>
    <scope>NUCLEOTIDE SEQUENCE</scope>
    <source>
        <strain evidence="1">PD508</strain>
    </source>
</reference>
<dbReference type="EMBL" id="MF101424">
    <property type="protein sequence ID" value="ARW62670.1"/>
    <property type="molecule type" value="Genomic_DNA"/>
</dbReference>
<sequence>MCIINNQSNQNIINQYSCWKTFPWQRIYLRVLMIKKQIYLNSKKHNLINVHNLQKYLINCNEAKILLINKILARTYLYYQYHERAKFLIDNEQRFNLFASLFNQNDSNDKATNKITQHVKQHLICMSINPTWKARLTKSTTNYFSICKLNSHFIEDNNIKYFNYSKNSKYFLIRTIASKLKSSNYINKSITNWLHNQDCLDLSIVHNLQYSKYLNTLSSKFYQLITKTSCDLETLFLKILLIDPFWSLFNSIKKENRSKILLIYNLKYNCLKINNNSIYSDSQSLSDLIRLFLYRKNYCGQNKINSFINKENLLSRVNKMCKQFYSINLNLIHLSTITNCNKLTNNFIHHWTKKQSSIIPLPRVKVSNIQRINAYLNRYIYLCNTNNYYLSLM</sequence>
<evidence type="ECO:0008006" key="2">
    <source>
        <dbReference type="Google" id="ProtNLM"/>
    </source>
</evidence>
<dbReference type="AlphaFoldDB" id="A0A1Z1M9M8"/>
<keyword evidence="1" id="KW-0150">Chloroplast</keyword>
<keyword evidence="1" id="KW-0934">Plastid</keyword>
<gene>
    <name evidence="1" type="primary">ConsOrf5</name>
</gene>
<name>A0A1Z1M9M8_RHOCN</name>
<evidence type="ECO:0000313" key="1">
    <source>
        <dbReference type="EMBL" id="ARW62670.1"/>
    </source>
</evidence>
<organism evidence="1">
    <name type="scientific">Rhodomela confervoides</name>
    <name type="common">Red alga</name>
    <dbReference type="NCBI Taxonomy" id="35163"/>
    <lineage>
        <taxon>Eukaryota</taxon>
        <taxon>Rhodophyta</taxon>
        <taxon>Florideophyceae</taxon>
        <taxon>Rhodymeniophycidae</taxon>
        <taxon>Ceramiales</taxon>
        <taxon>Rhodomelaceae</taxon>
        <taxon>Rhodomela</taxon>
    </lineage>
</organism>
<accession>A0A1Z1M9M8</accession>
<protein>
    <recommendedName>
        <fullName evidence="2">Reverse transcriptase N-terminal domain-containing protein</fullName>
    </recommendedName>
</protein>
<proteinExistence type="predicted"/>
<dbReference type="RefSeq" id="YP_009394108.1">
    <property type="nucleotide sequence ID" value="NC_035271.1"/>
</dbReference>